<sequence>MNILSIQEEDPSNSILDPSHVAVRKSRVFNEVRLPKSGSRGGRGWKVAGEKETGVAEGVRSMKMRRREAIRVDPVVIRVQRAPRSKGFKNPLWKYFLRDINEDFSLLVFLSEDTGPIAGPVWELTVSGINIKFVGDETGNDGYGKASVKCIQTSQVVSIPTGYKRVYGKVPVKPNVLPETKFNNIRNVLLEEKQIGKHHSHEGNQNSKKERSETSQLEASSLGE</sequence>
<proteinExistence type="predicted"/>
<evidence type="ECO:0000313" key="2">
    <source>
        <dbReference type="EMBL" id="KAF7434499.1"/>
    </source>
</evidence>
<dbReference type="AlphaFoldDB" id="A0A834UE08"/>
<protein>
    <submittedName>
        <fullName evidence="2">Uncharacterized protein</fullName>
    </submittedName>
</protein>
<comment type="caution">
    <text evidence="2">The sequence shown here is derived from an EMBL/GenBank/DDBJ whole genome shotgun (WGS) entry which is preliminary data.</text>
</comment>
<organism evidence="2 3">
    <name type="scientific">Vespula pensylvanica</name>
    <name type="common">Western yellow jacket</name>
    <name type="synonym">Wasp</name>
    <dbReference type="NCBI Taxonomy" id="30213"/>
    <lineage>
        <taxon>Eukaryota</taxon>
        <taxon>Metazoa</taxon>
        <taxon>Ecdysozoa</taxon>
        <taxon>Arthropoda</taxon>
        <taxon>Hexapoda</taxon>
        <taxon>Insecta</taxon>
        <taxon>Pterygota</taxon>
        <taxon>Neoptera</taxon>
        <taxon>Endopterygota</taxon>
        <taxon>Hymenoptera</taxon>
        <taxon>Apocrita</taxon>
        <taxon>Aculeata</taxon>
        <taxon>Vespoidea</taxon>
        <taxon>Vespidae</taxon>
        <taxon>Vespinae</taxon>
        <taxon>Vespula</taxon>
    </lineage>
</organism>
<feature type="compositionally biased region" description="Polar residues" evidence="1">
    <location>
        <begin position="214"/>
        <end position="224"/>
    </location>
</feature>
<reference evidence="2" key="1">
    <citation type="journal article" date="2020" name="G3 (Bethesda)">
        <title>High-Quality Assemblies for Three Invasive Social Wasps from the &lt;i&gt;Vespula&lt;/i&gt; Genus.</title>
        <authorList>
            <person name="Harrop T.W.R."/>
            <person name="Guhlin J."/>
            <person name="McLaughlin G.M."/>
            <person name="Permina E."/>
            <person name="Stockwell P."/>
            <person name="Gilligan J."/>
            <person name="Le Lec M.F."/>
            <person name="Gruber M.A.M."/>
            <person name="Quinn O."/>
            <person name="Lovegrove M."/>
            <person name="Duncan E.J."/>
            <person name="Remnant E.J."/>
            <person name="Van Eeckhoven J."/>
            <person name="Graham B."/>
            <person name="Knapp R.A."/>
            <person name="Langford K.W."/>
            <person name="Kronenberg Z."/>
            <person name="Press M.O."/>
            <person name="Eacker S.M."/>
            <person name="Wilson-Rankin E.E."/>
            <person name="Purcell J."/>
            <person name="Lester P.J."/>
            <person name="Dearden P.K."/>
        </authorList>
    </citation>
    <scope>NUCLEOTIDE SEQUENCE</scope>
    <source>
        <strain evidence="2">Volc-1</strain>
    </source>
</reference>
<keyword evidence="3" id="KW-1185">Reference proteome</keyword>
<gene>
    <name evidence="2" type="ORF">H0235_002690</name>
</gene>
<name>A0A834UE08_VESPE</name>
<feature type="region of interest" description="Disordered" evidence="1">
    <location>
        <begin position="195"/>
        <end position="224"/>
    </location>
</feature>
<dbReference type="EMBL" id="JACSDY010000002">
    <property type="protein sequence ID" value="KAF7434499.1"/>
    <property type="molecule type" value="Genomic_DNA"/>
</dbReference>
<evidence type="ECO:0000313" key="3">
    <source>
        <dbReference type="Proteomes" id="UP000600918"/>
    </source>
</evidence>
<dbReference type="Proteomes" id="UP000600918">
    <property type="component" value="Unassembled WGS sequence"/>
</dbReference>
<accession>A0A834UE08</accession>
<evidence type="ECO:0000256" key="1">
    <source>
        <dbReference type="SAM" id="MobiDB-lite"/>
    </source>
</evidence>